<evidence type="ECO:0000256" key="2">
    <source>
        <dbReference type="SAM" id="Phobius"/>
    </source>
</evidence>
<comment type="caution">
    <text evidence="4">The sequence shown here is derived from an EMBL/GenBank/DDBJ whole genome shotgun (WGS) entry which is preliminary data.</text>
</comment>
<sequence length="343" mass="37406">MRVVLLAVAYLMLCDGVTCRSLAHERSLHRRHELHRKHSHINDVVDTTTTPSMEPSSTNPIDPDSTSSDAYDIMIAQIISQLYSNYTSDMTPLNVTAQPDTLPFENSTLVSELANSTQTSTHTKTASHHHTPHNTATRRPSKHAVEHHSATNTISTLAEQETDWPDRQSAHPHKSHKPPDTKKDDDDDDDDDGDDDDEDDSSDDGSNIAVAHIITPSVTVSARPSVTANLESPTSTQAESEAVRAERANKIIGIVVGLGCVVIGAAGLAGIIIIRKREKARQIVLDDPDVQTRWRPQSFLAVVTTAVTRAQQSCHRENSIKSNGSSESKYGQGQTRPQSPIAV</sequence>
<feature type="compositionally biased region" description="Acidic residues" evidence="1">
    <location>
        <begin position="185"/>
        <end position="203"/>
    </location>
</feature>
<evidence type="ECO:0008006" key="6">
    <source>
        <dbReference type="Google" id="ProtNLM"/>
    </source>
</evidence>
<evidence type="ECO:0000313" key="5">
    <source>
        <dbReference type="Proteomes" id="UP001206595"/>
    </source>
</evidence>
<feature type="region of interest" description="Disordered" evidence="1">
    <location>
        <begin position="313"/>
        <end position="343"/>
    </location>
</feature>
<dbReference type="EMBL" id="MU620904">
    <property type="protein sequence ID" value="KAI8581772.1"/>
    <property type="molecule type" value="Genomic_DNA"/>
</dbReference>
<keyword evidence="2" id="KW-0812">Transmembrane</keyword>
<dbReference type="AlphaFoldDB" id="A0AAD5EEC7"/>
<feature type="compositionally biased region" description="Low complexity" evidence="1">
    <location>
        <begin position="47"/>
        <end position="60"/>
    </location>
</feature>
<reference evidence="4" key="2">
    <citation type="journal article" date="2022" name="Proc. Natl. Acad. Sci. U.S.A.">
        <title>Diploid-dominant life cycles characterize the early evolution of Fungi.</title>
        <authorList>
            <person name="Amses K.R."/>
            <person name="Simmons D.R."/>
            <person name="Longcore J.E."/>
            <person name="Mondo S.J."/>
            <person name="Seto K."/>
            <person name="Jeronimo G.H."/>
            <person name="Bonds A.E."/>
            <person name="Quandt C.A."/>
            <person name="Davis W.J."/>
            <person name="Chang Y."/>
            <person name="Federici B.A."/>
            <person name="Kuo A."/>
            <person name="LaButti K."/>
            <person name="Pangilinan J."/>
            <person name="Andreopoulos W."/>
            <person name="Tritt A."/>
            <person name="Riley R."/>
            <person name="Hundley H."/>
            <person name="Johnson J."/>
            <person name="Lipzen A."/>
            <person name="Barry K."/>
            <person name="Lang B.F."/>
            <person name="Cuomo C.A."/>
            <person name="Buchler N.E."/>
            <person name="Grigoriev I.V."/>
            <person name="Spatafora J.W."/>
            <person name="Stajich J.E."/>
            <person name="James T.Y."/>
        </authorList>
    </citation>
    <scope>NUCLEOTIDE SEQUENCE</scope>
    <source>
        <strain evidence="4">AG</strain>
    </source>
</reference>
<keyword evidence="5" id="KW-1185">Reference proteome</keyword>
<name>A0AAD5EEC7_UMBRA</name>
<evidence type="ECO:0000256" key="3">
    <source>
        <dbReference type="SAM" id="SignalP"/>
    </source>
</evidence>
<dbReference type="Proteomes" id="UP001206595">
    <property type="component" value="Unassembled WGS sequence"/>
</dbReference>
<feature type="region of interest" description="Disordered" evidence="1">
    <location>
        <begin position="111"/>
        <end position="209"/>
    </location>
</feature>
<keyword evidence="2" id="KW-0472">Membrane</keyword>
<feature type="chain" id="PRO_5042077121" description="Mid2 domain-containing protein" evidence="3">
    <location>
        <begin position="20"/>
        <end position="343"/>
    </location>
</feature>
<protein>
    <recommendedName>
        <fullName evidence="6">Mid2 domain-containing protein</fullName>
    </recommendedName>
</protein>
<gene>
    <name evidence="4" type="ORF">K450DRAFT_278844</name>
</gene>
<feature type="compositionally biased region" description="Polar residues" evidence="1">
    <location>
        <begin position="150"/>
        <end position="159"/>
    </location>
</feature>
<feature type="compositionally biased region" description="Polar residues" evidence="1">
    <location>
        <begin position="320"/>
        <end position="343"/>
    </location>
</feature>
<dbReference type="GeneID" id="75918650"/>
<evidence type="ECO:0000256" key="1">
    <source>
        <dbReference type="SAM" id="MobiDB-lite"/>
    </source>
</evidence>
<feature type="transmembrane region" description="Helical" evidence="2">
    <location>
        <begin position="251"/>
        <end position="274"/>
    </location>
</feature>
<accession>A0AAD5EEC7</accession>
<proteinExistence type="predicted"/>
<evidence type="ECO:0000313" key="4">
    <source>
        <dbReference type="EMBL" id="KAI8581772.1"/>
    </source>
</evidence>
<feature type="region of interest" description="Disordered" evidence="1">
    <location>
        <begin position="46"/>
        <end position="66"/>
    </location>
</feature>
<organism evidence="4 5">
    <name type="scientific">Umbelopsis ramanniana AG</name>
    <dbReference type="NCBI Taxonomy" id="1314678"/>
    <lineage>
        <taxon>Eukaryota</taxon>
        <taxon>Fungi</taxon>
        <taxon>Fungi incertae sedis</taxon>
        <taxon>Mucoromycota</taxon>
        <taxon>Mucoromycotina</taxon>
        <taxon>Umbelopsidomycetes</taxon>
        <taxon>Umbelopsidales</taxon>
        <taxon>Umbelopsidaceae</taxon>
        <taxon>Umbelopsis</taxon>
    </lineage>
</organism>
<keyword evidence="3" id="KW-0732">Signal</keyword>
<dbReference type="RefSeq" id="XP_051446776.1">
    <property type="nucleotide sequence ID" value="XM_051593308.1"/>
</dbReference>
<reference evidence="4" key="1">
    <citation type="submission" date="2021-06" db="EMBL/GenBank/DDBJ databases">
        <authorList>
            <consortium name="DOE Joint Genome Institute"/>
            <person name="Mondo S.J."/>
            <person name="Amses K.R."/>
            <person name="Simmons D.R."/>
            <person name="Longcore J.E."/>
            <person name="Seto K."/>
            <person name="Alves G.H."/>
            <person name="Bonds A.E."/>
            <person name="Quandt C.A."/>
            <person name="Davis W.J."/>
            <person name="Chang Y."/>
            <person name="Letcher P.M."/>
            <person name="Powell M.J."/>
            <person name="Kuo A."/>
            <person name="Labutti K."/>
            <person name="Pangilinan J."/>
            <person name="Andreopoulos W."/>
            <person name="Tritt A."/>
            <person name="Riley R."/>
            <person name="Hundley H."/>
            <person name="Johnson J."/>
            <person name="Lipzen A."/>
            <person name="Barry K."/>
            <person name="Berbee M.L."/>
            <person name="Buchler N.E."/>
            <person name="Grigoriev I.V."/>
            <person name="Spatafora J.W."/>
            <person name="Stajich J.E."/>
            <person name="James T.Y."/>
        </authorList>
    </citation>
    <scope>NUCLEOTIDE SEQUENCE</scope>
    <source>
        <strain evidence="4">AG</strain>
    </source>
</reference>
<keyword evidence="2" id="KW-1133">Transmembrane helix</keyword>
<feature type="signal peptide" evidence="3">
    <location>
        <begin position="1"/>
        <end position="19"/>
    </location>
</feature>